<dbReference type="RefSeq" id="XP_060335072.1">
    <property type="nucleotide sequence ID" value="XM_060476865.1"/>
</dbReference>
<sequence length="332" mass="37859">MNLQVVPPACMYFAFSIDVAATLGIYCDGGDDLMLQKLEGLKDRMYAGYCVAVEDRVDENNKFHVTNIRPVQQGLTKPYSRKPRYAQPAMCIPIFPETTHPRSREPLELSKPLPWNNCYHPTCYDFYAHLIKPLAEDGRYYRLLQSGLDEVQVLRILDGQEDAPDTVDLSGRPDDEPYQTFLANIPGSEEPEDDIFMPVLCIKHVLSNVTEISDPSQLREDRDLFQAIVEEYQLERYGPVVYETPEYLSIEDETLPDNFSIVYSLMSSASGNSTEELDSGFPDSHELTLSEEEAPQVPVPGQKGIWRVKSFFRRAMMNVLEVLKRRKLSNNS</sequence>
<gene>
    <name evidence="2" type="ORF">EV420DRAFT_1638683</name>
</gene>
<dbReference type="AlphaFoldDB" id="A0AA39NDQ4"/>
<dbReference type="GeneID" id="85360413"/>
<proteinExistence type="predicted"/>
<dbReference type="EMBL" id="JAUEPS010000007">
    <property type="protein sequence ID" value="KAK0463762.1"/>
    <property type="molecule type" value="Genomic_DNA"/>
</dbReference>
<accession>A0AA39NDQ4</accession>
<protein>
    <submittedName>
        <fullName evidence="2">Uncharacterized protein</fullName>
    </submittedName>
</protein>
<evidence type="ECO:0000256" key="1">
    <source>
        <dbReference type="SAM" id="MobiDB-lite"/>
    </source>
</evidence>
<evidence type="ECO:0000313" key="3">
    <source>
        <dbReference type="Proteomes" id="UP001175211"/>
    </source>
</evidence>
<feature type="region of interest" description="Disordered" evidence="1">
    <location>
        <begin position="273"/>
        <end position="295"/>
    </location>
</feature>
<evidence type="ECO:0000313" key="2">
    <source>
        <dbReference type="EMBL" id="KAK0463762.1"/>
    </source>
</evidence>
<keyword evidence="3" id="KW-1185">Reference proteome</keyword>
<comment type="caution">
    <text evidence="2">The sequence shown here is derived from an EMBL/GenBank/DDBJ whole genome shotgun (WGS) entry which is preliminary data.</text>
</comment>
<name>A0AA39NDQ4_ARMTA</name>
<organism evidence="2 3">
    <name type="scientific">Armillaria tabescens</name>
    <name type="common">Ringless honey mushroom</name>
    <name type="synonym">Agaricus tabescens</name>
    <dbReference type="NCBI Taxonomy" id="1929756"/>
    <lineage>
        <taxon>Eukaryota</taxon>
        <taxon>Fungi</taxon>
        <taxon>Dikarya</taxon>
        <taxon>Basidiomycota</taxon>
        <taxon>Agaricomycotina</taxon>
        <taxon>Agaricomycetes</taxon>
        <taxon>Agaricomycetidae</taxon>
        <taxon>Agaricales</taxon>
        <taxon>Marasmiineae</taxon>
        <taxon>Physalacriaceae</taxon>
        <taxon>Desarmillaria</taxon>
    </lineage>
</organism>
<reference evidence="2" key="1">
    <citation type="submission" date="2023-06" db="EMBL/GenBank/DDBJ databases">
        <authorList>
            <consortium name="Lawrence Berkeley National Laboratory"/>
            <person name="Ahrendt S."/>
            <person name="Sahu N."/>
            <person name="Indic B."/>
            <person name="Wong-Bajracharya J."/>
            <person name="Merenyi Z."/>
            <person name="Ke H.-M."/>
            <person name="Monk M."/>
            <person name="Kocsube S."/>
            <person name="Drula E."/>
            <person name="Lipzen A."/>
            <person name="Balint B."/>
            <person name="Henrissat B."/>
            <person name="Andreopoulos B."/>
            <person name="Martin F.M."/>
            <person name="Harder C.B."/>
            <person name="Rigling D."/>
            <person name="Ford K.L."/>
            <person name="Foster G.D."/>
            <person name="Pangilinan J."/>
            <person name="Papanicolaou A."/>
            <person name="Barry K."/>
            <person name="LaButti K."/>
            <person name="Viragh M."/>
            <person name="Koriabine M."/>
            <person name="Yan M."/>
            <person name="Riley R."/>
            <person name="Champramary S."/>
            <person name="Plett K.L."/>
            <person name="Tsai I.J."/>
            <person name="Slot J."/>
            <person name="Sipos G."/>
            <person name="Plett J."/>
            <person name="Nagy L.G."/>
            <person name="Grigoriev I.V."/>
        </authorList>
    </citation>
    <scope>NUCLEOTIDE SEQUENCE</scope>
    <source>
        <strain evidence="2">CCBAS 213</strain>
    </source>
</reference>
<dbReference type="Proteomes" id="UP001175211">
    <property type="component" value="Unassembled WGS sequence"/>
</dbReference>